<dbReference type="Proteomes" id="UP000054783">
    <property type="component" value="Unassembled WGS sequence"/>
</dbReference>
<accession>A0A0V1AAR1</accession>
<evidence type="ECO:0000313" key="2">
    <source>
        <dbReference type="Proteomes" id="UP000054783"/>
    </source>
</evidence>
<protein>
    <submittedName>
        <fullName evidence="1">Uncharacterized protein</fullName>
    </submittedName>
</protein>
<gene>
    <name evidence="1" type="ORF">T12_15167</name>
</gene>
<organism evidence="1 2">
    <name type="scientific">Trichinella patagoniensis</name>
    <dbReference type="NCBI Taxonomy" id="990121"/>
    <lineage>
        <taxon>Eukaryota</taxon>
        <taxon>Metazoa</taxon>
        <taxon>Ecdysozoa</taxon>
        <taxon>Nematoda</taxon>
        <taxon>Enoplea</taxon>
        <taxon>Dorylaimia</taxon>
        <taxon>Trichinellida</taxon>
        <taxon>Trichinellidae</taxon>
        <taxon>Trichinella</taxon>
    </lineage>
</organism>
<sequence>MYWSCGQWVNWNVFQFRLLCLLDYEFNKWHTACMEKVIKVEIKYFIDSNSESQATLLKQQSVTSAFPSLHEVIYLIHDGVYIFRPPAGGYSTKWKLGCFTRGKCPSFMHWNSLSRWSRQRVVNSTIINNKKIKKLASLTPIL</sequence>
<dbReference type="AlphaFoldDB" id="A0A0V1AAR1"/>
<name>A0A0V1AAR1_9BILA</name>
<dbReference type="EMBL" id="JYDQ01000013">
    <property type="protein sequence ID" value="KRY21903.1"/>
    <property type="molecule type" value="Genomic_DNA"/>
</dbReference>
<evidence type="ECO:0000313" key="1">
    <source>
        <dbReference type="EMBL" id="KRY21903.1"/>
    </source>
</evidence>
<reference evidence="1 2" key="1">
    <citation type="submission" date="2015-01" db="EMBL/GenBank/DDBJ databases">
        <title>Evolution of Trichinella species and genotypes.</title>
        <authorList>
            <person name="Korhonen P.K."/>
            <person name="Edoardo P."/>
            <person name="Giuseppe L.R."/>
            <person name="Gasser R.B."/>
        </authorList>
    </citation>
    <scope>NUCLEOTIDE SEQUENCE [LARGE SCALE GENOMIC DNA]</scope>
    <source>
        <strain evidence="1">ISS2496</strain>
    </source>
</reference>
<keyword evidence="2" id="KW-1185">Reference proteome</keyword>
<proteinExistence type="predicted"/>
<comment type="caution">
    <text evidence="1">The sequence shown here is derived from an EMBL/GenBank/DDBJ whole genome shotgun (WGS) entry which is preliminary data.</text>
</comment>